<accession>B8A3Z0</accession>
<dbReference type="EMBL" id="BT056282">
    <property type="protein sequence ID" value="ACL68729.1"/>
    <property type="molecule type" value="mRNA"/>
</dbReference>
<evidence type="ECO:0000313" key="1">
    <source>
        <dbReference type="EMBL" id="ACL68729.1"/>
    </source>
</evidence>
<proteinExistence type="evidence at transcript level"/>
<dbReference type="AlphaFoldDB" id="B8A3Z0"/>
<reference evidence="1" key="1">
    <citation type="submission" date="2009-01" db="EMBL/GenBank/DDBJ databases">
        <authorList>
            <person name="Carlson J."/>
            <person name="Booth B."/>
            <person name="Frise E."/>
            <person name="Sandler J."/>
            <person name="Wan K."/>
            <person name="Yu C."/>
            <person name="Celniker S."/>
        </authorList>
    </citation>
    <scope>NUCLEOTIDE SEQUENCE</scope>
</reference>
<protein>
    <submittedName>
        <fullName evidence="1">MIP01810p</fullName>
    </submittedName>
</protein>
<feature type="non-terminal residue" evidence="1">
    <location>
        <position position="49"/>
    </location>
</feature>
<organism evidence="1">
    <name type="scientific">Drosophila melanogaster</name>
    <name type="common">Fruit fly</name>
    <dbReference type="NCBI Taxonomy" id="7227"/>
    <lineage>
        <taxon>Eukaryota</taxon>
        <taxon>Metazoa</taxon>
        <taxon>Ecdysozoa</taxon>
        <taxon>Arthropoda</taxon>
        <taxon>Hexapoda</taxon>
        <taxon>Insecta</taxon>
        <taxon>Pterygota</taxon>
        <taxon>Neoptera</taxon>
        <taxon>Endopterygota</taxon>
        <taxon>Diptera</taxon>
        <taxon>Brachycera</taxon>
        <taxon>Muscomorpha</taxon>
        <taxon>Ephydroidea</taxon>
        <taxon>Drosophilidae</taxon>
        <taxon>Drosophila</taxon>
        <taxon>Sophophora</taxon>
    </lineage>
</organism>
<name>B8A3Z0_DROME</name>
<sequence length="49" mass="5941">MKLRFRLHTKWLLENQAENICQTFHIELCLPNVLKCSSIDEQKKKKKKK</sequence>